<dbReference type="EMBL" id="BAABBO010000011">
    <property type="protein sequence ID" value="GAA3966025.1"/>
    <property type="molecule type" value="Genomic_DNA"/>
</dbReference>
<keyword evidence="3" id="KW-1185">Reference proteome</keyword>
<evidence type="ECO:0000313" key="3">
    <source>
        <dbReference type="Proteomes" id="UP001501337"/>
    </source>
</evidence>
<feature type="chain" id="PRO_5047363875" evidence="1">
    <location>
        <begin position="20"/>
        <end position="122"/>
    </location>
</feature>
<evidence type="ECO:0000256" key="1">
    <source>
        <dbReference type="SAM" id="SignalP"/>
    </source>
</evidence>
<sequence>MNNPVLVPLLLSLGLGACASTAPKDKYSDSSIYKTHPHFIRITDSDLQQRPYEVLGEVSATVQTSPSSDNQAMPGQLSERMKEQASMLGADAIIFARFDAVDANELTQHELAGHGSAIRFVE</sequence>
<evidence type="ECO:0000313" key="2">
    <source>
        <dbReference type="EMBL" id="GAA3966025.1"/>
    </source>
</evidence>
<protein>
    <submittedName>
        <fullName evidence="2">Uncharacterized protein</fullName>
    </submittedName>
</protein>
<keyword evidence="1" id="KW-0732">Signal</keyword>
<reference evidence="3" key="1">
    <citation type="journal article" date="2019" name="Int. J. Syst. Evol. Microbiol.">
        <title>The Global Catalogue of Microorganisms (GCM) 10K type strain sequencing project: providing services to taxonomists for standard genome sequencing and annotation.</title>
        <authorList>
            <consortium name="The Broad Institute Genomics Platform"/>
            <consortium name="The Broad Institute Genome Sequencing Center for Infectious Disease"/>
            <person name="Wu L."/>
            <person name="Ma J."/>
        </authorList>
    </citation>
    <scope>NUCLEOTIDE SEQUENCE [LARGE SCALE GENOMIC DNA]</scope>
    <source>
        <strain evidence="3">JCM 17555</strain>
    </source>
</reference>
<gene>
    <name evidence="2" type="ORF">GCM10022278_24910</name>
</gene>
<organism evidence="2 3">
    <name type="scientific">Allohahella marinimesophila</name>
    <dbReference type="NCBI Taxonomy" id="1054972"/>
    <lineage>
        <taxon>Bacteria</taxon>
        <taxon>Pseudomonadati</taxon>
        <taxon>Pseudomonadota</taxon>
        <taxon>Gammaproteobacteria</taxon>
        <taxon>Oceanospirillales</taxon>
        <taxon>Hahellaceae</taxon>
        <taxon>Allohahella</taxon>
    </lineage>
</organism>
<proteinExistence type="predicted"/>
<name>A0ABP7PI52_9GAMM</name>
<dbReference type="Gene3D" id="3.30.110.70">
    <property type="entry name" value="Hypothetical protein apc22750. Chain B"/>
    <property type="match status" value="1"/>
</dbReference>
<dbReference type="Proteomes" id="UP001501337">
    <property type="component" value="Unassembled WGS sequence"/>
</dbReference>
<comment type="caution">
    <text evidence="2">The sequence shown here is derived from an EMBL/GenBank/DDBJ whole genome shotgun (WGS) entry which is preliminary data.</text>
</comment>
<feature type="signal peptide" evidence="1">
    <location>
        <begin position="1"/>
        <end position="19"/>
    </location>
</feature>
<accession>A0ABP7PI52</accession>